<dbReference type="AlphaFoldDB" id="A0A0K0FJ19"/>
<evidence type="ECO:0000313" key="3">
    <source>
        <dbReference type="WBParaSite" id="SVE_0889200.1"/>
    </source>
</evidence>
<sequence length="81" mass="9049">MIICTEKWQNIGKGQKGGTYVSSTSSHLPIINSVIITTIAAVFQILALIWFLITFLPFGEKIMSFWNTMIFGSRVTNVLPI</sequence>
<dbReference type="WBParaSite" id="SVE_0889200.1">
    <property type="protein sequence ID" value="SVE_0889200.1"/>
    <property type="gene ID" value="SVE_0889200"/>
</dbReference>
<accession>A0A0K0FJ19</accession>
<reference evidence="3" key="2">
    <citation type="submission" date="2015-08" db="UniProtKB">
        <authorList>
            <consortium name="WormBaseParasite"/>
        </authorList>
    </citation>
    <scope>IDENTIFICATION</scope>
</reference>
<organism evidence="2 3">
    <name type="scientific">Strongyloides venezuelensis</name>
    <name type="common">Threadworm</name>
    <dbReference type="NCBI Taxonomy" id="75913"/>
    <lineage>
        <taxon>Eukaryota</taxon>
        <taxon>Metazoa</taxon>
        <taxon>Ecdysozoa</taxon>
        <taxon>Nematoda</taxon>
        <taxon>Chromadorea</taxon>
        <taxon>Rhabditida</taxon>
        <taxon>Tylenchina</taxon>
        <taxon>Panagrolaimomorpha</taxon>
        <taxon>Strongyloidoidea</taxon>
        <taxon>Strongyloididae</taxon>
        <taxon>Strongyloides</taxon>
    </lineage>
</organism>
<keyword evidence="1" id="KW-0472">Membrane</keyword>
<name>A0A0K0FJ19_STRVS</name>
<feature type="transmembrane region" description="Helical" evidence="1">
    <location>
        <begin position="30"/>
        <end position="53"/>
    </location>
</feature>
<protein>
    <submittedName>
        <fullName evidence="3">Uncharacterized protein</fullName>
    </submittedName>
</protein>
<dbReference type="Proteomes" id="UP000035680">
    <property type="component" value="Unassembled WGS sequence"/>
</dbReference>
<keyword evidence="1" id="KW-0812">Transmembrane</keyword>
<evidence type="ECO:0000256" key="1">
    <source>
        <dbReference type="SAM" id="Phobius"/>
    </source>
</evidence>
<keyword evidence="2" id="KW-1185">Reference proteome</keyword>
<evidence type="ECO:0000313" key="2">
    <source>
        <dbReference type="Proteomes" id="UP000035680"/>
    </source>
</evidence>
<reference evidence="2" key="1">
    <citation type="submission" date="2014-07" db="EMBL/GenBank/DDBJ databases">
        <authorList>
            <person name="Martin A.A"/>
            <person name="De Silva N."/>
        </authorList>
    </citation>
    <scope>NUCLEOTIDE SEQUENCE</scope>
</reference>
<proteinExistence type="predicted"/>
<keyword evidence="1" id="KW-1133">Transmembrane helix</keyword>